<dbReference type="GO" id="GO:0008732">
    <property type="term" value="F:L-allo-threonine aldolase activity"/>
    <property type="evidence" value="ECO:0007669"/>
    <property type="project" value="TreeGrafter"/>
</dbReference>
<comment type="cofactor">
    <cofactor evidence="1">
        <name>pyridoxal 5'-phosphate</name>
        <dbReference type="ChEBI" id="CHEBI:597326"/>
    </cofactor>
</comment>
<dbReference type="Gene3D" id="3.40.640.10">
    <property type="entry name" value="Type I PLP-dependent aspartate aminotransferase-like (Major domain)"/>
    <property type="match status" value="1"/>
</dbReference>
<dbReference type="GO" id="GO:0006545">
    <property type="term" value="P:glycine biosynthetic process"/>
    <property type="evidence" value="ECO:0007669"/>
    <property type="project" value="TreeGrafter"/>
</dbReference>
<dbReference type="InterPro" id="IPR001597">
    <property type="entry name" value="ArAA_b-elim_lyase/Thr_aldolase"/>
</dbReference>
<sequence>MTVDLKKTHWGDGMAAAGDFRSDTITRPTLSMLSAIASATLLDDDFRQDPTTLELETWVAELTGKEAGLLVVSGTMGNQLSIRSHLQSGPHSIACDARSHIMNFEAGGIATLSGALTIPIQPANGKYLTVEDIEQRAIVVPHDHCACPTRLVCLENTLNGTIMPLSECRRIRDWAQRHDVRLHLDGARLWEAVAAGAGTLREFCECFDSISLCFSKGLGAPIGSIIVGTMAFRERARWIRKSIGGGMRQAGVVSAAARRAVVDTFLAGKLQESHEKAKQIARLWEGYGGKLVYPVETNMVWLDLDAAGVSAQTFREQGEALGLKFMMGGRLVVHYQVTQDAVQKLDALMRRLLRAACPEEWAGQAVASL</sequence>
<keyword evidence="8" id="KW-1185">Reference proteome</keyword>
<evidence type="ECO:0000256" key="1">
    <source>
        <dbReference type="ARBA" id="ARBA00001933"/>
    </source>
</evidence>
<dbReference type="InterPro" id="IPR015424">
    <property type="entry name" value="PyrdxlP-dep_Trfase"/>
</dbReference>
<feature type="domain" description="Aromatic amino acid beta-eliminating lyase/threonine aldolase" evidence="6">
    <location>
        <begin position="19"/>
        <end position="306"/>
    </location>
</feature>
<dbReference type="Gene3D" id="3.90.1150.10">
    <property type="entry name" value="Aspartate Aminotransferase, domain 1"/>
    <property type="match status" value="1"/>
</dbReference>
<proteinExistence type="inferred from homology"/>
<dbReference type="PANTHER" id="PTHR48097">
    <property type="entry name" value="L-THREONINE ALDOLASE-RELATED"/>
    <property type="match status" value="1"/>
</dbReference>
<dbReference type="SUPFAM" id="SSF53383">
    <property type="entry name" value="PLP-dependent transferases"/>
    <property type="match status" value="1"/>
</dbReference>
<evidence type="ECO:0000313" key="8">
    <source>
        <dbReference type="Proteomes" id="UP000800093"/>
    </source>
</evidence>
<dbReference type="Pfam" id="PF01212">
    <property type="entry name" value="Beta_elim_lyase"/>
    <property type="match status" value="1"/>
</dbReference>
<keyword evidence="4" id="KW-0456">Lyase</keyword>
<dbReference type="EMBL" id="ML986769">
    <property type="protein sequence ID" value="KAF2258312.1"/>
    <property type="molecule type" value="Genomic_DNA"/>
</dbReference>
<reference evidence="8" key="1">
    <citation type="journal article" date="2020" name="Stud. Mycol.">
        <title>101 Dothideomycetes genomes: A test case for predicting lifestyles and emergence of pathogens.</title>
        <authorList>
            <person name="Haridas S."/>
            <person name="Albert R."/>
            <person name="Binder M."/>
            <person name="Bloem J."/>
            <person name="LaButti K."/>
            <person name="Salamov A."/>
            <person name="Andreopoulos B."/>
            <person name="Baker S."/>
            <person name="Barry K."/>
            <person name="Bills G."/>
            <person name="Bluhm B."/>
            <person name="Cannon C."/>
            <person name="Castanera R."/>
            <person name="Culley D."/>
            <person name="Daum C."/>
            <person name="Ezra D."/>
            <person name="Gonzalez J."/>
            <person name="Henrissat B."/>
            <person name="Kuo A."/>
            <person name="Liang C."/>
            <person name="Lipzen A."/>
            <person name="Lutzoni F."/>
            <person name="Magnuson J."/>
            <person name="Mondo S."/>
            <person name="Nolan M."/>
            <person name="Ohm R."/>
            <person name="Pangilinan J."/>
            <person name="Park H.-J."/>
            <person name="Ramirez L."/>
            <person name="Alfaro M."/>
            <person name="Sun H."/>
            <person name="Tritt A."/>
            <person name="Yoshinaga Y."/>
            <person name="Zwiers L.-H."/>
            <person name="Turgeon B."/>
            <person name="Goodwin S."/>
            <person name="Spatafora J."/>
            <person name="Crous P."/>
            <person name="Grigoriev I."/>
        </authorList>
    </citation>
    <scope>NUCLEOTIDE SEQUENCE [LARGE SCALE GENOMIC DNA]</scope>
    <source>
        <strain evidence="8">CBS 304.66</strain>
    </source>
</reference>
<dbReference type="PIRSF" id="PIRSF017617">
    <property type="entry name" value="Thr_aldolase"/>
    <property type="match status" value="1"/>
</dbReference>
<evidence type="ECO:0000259" key="6">
    <source>
        <dbReference type="Pfam" id="PF01212"/>
    </source>
</evidence>
<dbReference type="FunFam" id="3.40.640.10:FF:000030">
    <property type="entry name" value="Low-specificity L-threonine aldolase"/>
    <property type="match status" value="1"/>
</dbReference>
<evidence type="ECO:0000313" key="7">
    <source>
        <dbReference type="EMBL" id="KAF2258312.1"/>
    </source>
</evidence>
<name>A0A9P4MXJ2_9PLEO</name>
<keyword evidence="3" id="KW-0663">Pyridoxal phosphate</keyword>
<evidence type="ECO:0000256" key="4">
    <source>
        <dbReference type="ARBA" id="ARBA00023239"/>
    </source>
</evidence>
<dbReference type="OrthoDB" id="10261951at2759"/>
<evidence type="ECO:0000256" key="2">
    <source>
        <dbReference type="ARBA" id="ARBA00006966"/>
    </source>
</evidence>
<dbReference type="NCBIfam" id="NF041359">
    <property type="entry name" value="GntG_guanitoxin"/>
    <property type="match status" value="1"/>
</dbReference>
<accession>A0A9P4MXJ2</accession>
<dbReference type="GO" id="GO:0005829">
    <property type="term" value="C:cytosol"/>
    <property type="evidence" value="ECO:0007669"/>
    <property type="project" value="TreeGrafter"/>
</dbReference>
<dbReference type="InterPro" id="IPR015421">
    <property type="entry name" value="PyrdxlP-dep_Trfase_major"/>
</dbReference>
<comment type="similarity">
    <text evidence="2">Belongs to the threonine aldolase family.</text>
</comment>
<comment type="caution">
    <text evidence="7">The sequence shown here is derived from an EMBL/GenBank/DDBJ whole genome shotgun (WGS) entry which is preliminary data.</text>
</comment>
<gene>
    <name evidence="7" type="ORF">CC78DRAFT_556592</name>
</gene>
<organism evidence="7 8">
    <name type="scientific">Lojkania enalia</name>
    <dbReference type="NCBI Taxonomy" id="147567"/>
    <lineage>
        <taxon>Eukaryota</taxon>
        <taxon>Fungi</taxon>
        <taxon>Dikarya</taxon>
        <taxon>Ascomycota</taxon>
        <taxon>Pezizomycotina</taxon>
        <taxon>Dothideomycetes</taxon>
        <taxon>Pleosporomycetidae</taxon>
        <taxon>Pleosporales</taxon>
        <taxon>Pleosporales incertae sedis</taxon>
        <taxon>Lojkania</taxon>
    </lineage>
</organism>
<dbReference type="Proteomes" id="UP000800093">
    <property type="component" value="Unassembled WGS sequence"/>
</dbReference>
<feature type="modified residue" description="N6-(pyridoxal phosphate)lysine" evidence="5">
    <location>
        <position position="216"/>
    </location>
</feature>
<dbReference type="PANTHER" id="PTHR48097:SF9">
    <property type="entry name" value="L-THREONINE ALDOLASE"/>
    <property type="match status" value="1"/>
</dbReference>
<evidence type="ECO:0000256" key="3">
    <source>
        <dbReference type="ARBA" id="ARBA00022898"/>
    </source>
</evidence>
<dbReference type="InterPro" id="IPR023603">
    <property type="entry name" value="Low_specificity_L-TA-like"/>
</dbReference>
<dbReference type="InterPro" id="IPR015422">
    <property type="entry name" value="PyrdxlP-dep_Trfase_small"/>
</dbReference>
<dbReference type="GO" id="GO:0006567">
    <property type="term" value="P:L-threonine catabolic process"/>
    <property type="evidence" value="ECO:0007669"/>
    <property type="project" value="TreeGrafter"/>
</dbReference>
<protein>
    <submittedName>
        <fullName evidence="7">Alanine racemase</fullName>
    </submittedName>
</protein>
<dbReference type="AlphaFoldDB" id="A0A9P4MXJ2"/>
<evidence type="ECO:0000256" key="5">
    <source>
        <dbReference type="PIRSR" id="PIRSR017617-1"/>
    </source>
</evidence>